<evidence type="ECO:0000313" key="1">
    <source>
        <dbReference type="EMBL" id="PTX55408.1"/>
    </source>
</evidence>
<reference evidence="1 2" key="1">
    <citation type="submission" date="2018-04" db="EMBL/GenBank/DDBJ databases">
        <title>Genomic Encyclopedia of Archaeal and Bacterial Type Strains, Phase II (KMG-II): from individual species to whole genera.</title>
        <authorList>
            <person name="Goeker M."/>
        </authorList>
    </citation>
    <scope>NUCLEOTIDE SEQUENCE [LARGE SCALE GENOMIC DNA]</scope>
    <source>
        <strain evidence="1 2">DSM 100977</strain>
    </source>
</reference>
<evidence type="ECO:0000313" key="2">
    <source>
        <dbReference type="Proteomes" id="UP000243978"/>
    </source>
</evidence>
<gene>
    <name evidence="1" type="ORF">C8N43_0042</name>
</gene>
<proteinExistence type="predicted"/>
<keyword evidence="2" id="KW-1185">Reference proteome</keyword>
<comment type="caution">
    <text evidence="1">The sequence shown here is derived from an EMBL/GenBank/DDBJ whole genome shotgun (WGS) entry which is preliminary data.</text>
</comment>
<organism evidence="1 2">
    <name type="scientific">Litoreibacter ponti</name>
    <dbReference type="NCBI Taxonomy" id="1510457"/>
    <lineage>
        <taxon>Bacteria</taxon>
        <taxon>Pseudomonadati</taxon>
        <taxon>Pseudomonadota</taxon>
        <taxon>Alphaproteobacteria</taxon>
        <taxon>Rhodobacterales</taxon>
        <taxon>Roseobacteraceae</taxon>
        <taxon>Litoreibacter</taxon>
    </lineage>
</organism>
<accession>A0A2T6BH64</accession>
<dbReference type="EMBL" id="QBKS01000001">
    <property type="protein sequence ID" value="PTX55408.1"/>
    <property type="molecule type" value="Genomic_DNA"/>
</dbReference>
<name>A0A2T6BH64_9RHOB</name>
<dbReference type="Proteomes" id="UP000243978">
    <property type="component" value="Unassembled WGS sequence"/>
</dbReference>
<dbReference type="AlphaFoldDB" id="A0A2T6BH64"/>
<protein>
    <submittedName>
        <fullName evidence="1">Uncharacterized protein</fullName>
    </submittedName>
</protein>
<sequence length="74" mass="8523">MFSLKRDFIVQIIQFSQNVIESLISAGFLTFNSSEKRCENTSSRNKTCRSELIICEGINFFSKFVSNYKTVLVN</sequence>